<evidence type="ECO:0000313" key="2">
    <source>
        <dbReference type="Proteomes" id="UP001374535"/>
    </source>
</evidence>
<evidence type="ECO:0000313" key="1">
    <source>
        <dbReference type="EMBL" id="WVZ00883.1"/>
    </source>
</evidence>
<feature type="non-terminal residue" evidence="1">
    <location>
        <position position="1"/>
    </location>
</feature>
<keyword evidence="2" id="KW-1185">Reference proteome</keyword>
<dbReference type="AlphaFoldDB" id="A0AAQ3N1I6"/>
<proteinExistence type="predicted"/>
<protein>
    <submittedName>
        <fullName evidence="1">Uncharacterized protein</fullName>
    </submittedName>
</protein>
<reference evidence="1 2" key="1">
    <citation type="journal article" date="2023" name="Life. Sci Alliance">
        <title>Evolutionary insights into 3D genome organization and epigenetic landscape of Vigna mungo.</title>
        <authorList>
            <person name="Junaid A."/>
            <person name="Singh B."/>
            <person name="Bhatia S."/>
        </authorList>
    </citation>
    <scope>NUCLEOTIDE SEQUENCE [LARGE SCALE GENOMIC DNA]</scope>
    <source>
        <strain evidence="1">Urdbean</strain>
    </source>
</reference>
<sequence length="142" mass="16352">RKKVNPKVSLVPSYPANLPLPTNVSVQAWSAGVSRDEVVFVPVIGGVRSFDWNRHQQRHVLSYHRLVYSPTQSLWFVFLRASRSFVRRSVAVDVYPPINLASCHPPRGVFIKAWSLKRDMIIELWDDVEKYKGNTMPTYSKL</sequence>
<dbReference type="EMBL" id="CP144693">
    <property type="protein sequence ID" value="WVZ00883.1"/>
    <property type="molecule type" value="Genomic_DNA"/>
</dbReference>
<dbReference type="Proteomes" id="UP001374535">
    <property type="component" value="Chromosome 8"/>
</dbReference>
<accession>A0AAQ3N1I6</accession>
<organism evidence="1 2">
    <name type="scientific">Vigna mungo</name>
    <name type="common">Black gram</name>
    <name type="synonym">Phaseolus mungo</name>
    <dbReference type="NCBI Taxonomy" id="3915"/>
    <lineage>
        <taxon>Eukaryota</taxon>
        <taxon>Viridiplantae</taxon>
        <taxon>Streptophyta</taxon>
        <taxon>Embryophyta</taxon>
        <taxon>Tracheophyta</taxon>
        <taxon>Spermatophyta</taxon>
        <taxon>Magnoliopsida</taxon>
        <taxon>eudicotyledons</taxon>
        <taxon>Gunneridae</taxon>
        <taxon>Pentapetalae</taxon>
        <taxon>rosids</taxon>
        <taxon>fabids</taxon>
        <taxon>Fabales</taxon>
        <taxon>Fabaceae</taxon>
        <taxon>Papilionoideae</taxon>
        <taxon>50 kb inversion clade</taxon>
        <taxon>NPAAA clade</taxon>
        <taxon>indigoferoid/millettioid clade</taxon>
        <taxon>Phaseoleae</taxon>
        <taxon>Vigna</taxon>
    </lineage>
</organism>
<name>A0AAQ3N1I6_VIGMU</name>
<gene>
    <name evidence="1" type="ORF">V8G54_026952</name>
</gene>